<feature type="transmembrane region" description="Helical" evidence="8">
    <location>
        <begin position="94"/>
        <end position="113"/>
    </location>
</feature>
<proteinExistence type="inferred from homology"/>
<feature type="transmembrane region" description="Helical" evidence="8">
    <location>
        <begin position="190"/>
        <end position="213"/>
    </location>
</feature>
<dbReference type="EMBL" id="MWUU01000008">
    <property type="protein sequence ID" value="PCF55135.1"/>
    <property type="molecule type" value="Genomic_DNA"/>
</dbReference>
<feature type="transmembrane region" description="Helical" evidence="8">
    <location>
        <begin position="12"/>
        <end position="30"/>
    </location>
</feature>
<dbReference type="SUPFAM" id="SSF81345">
    <property type="entry name" value="ABC transporter involved in vitamin B12 uptake, BtuC"/>
    <property type="match status" value="1"/>
</dbReference>
<dbReference type="GO" id="GO:0005886">
    <property type="term" value="C:plasma membrane"/>
    <property type="evidence" value="ECO:0007669"/>
    <property type="project" value="UniProtKB-SubCell"/>
</dbReference>
<comment type="similarity">
    <text evidence="2">Belongs to the binding-protein-dependent transport system permease family. FecCD subfamily.</text>
</comment>
<comment type="caution">
    <text evidence="9">The sequence shown here is derived from an EMBL/GenBank/DDBJ whole genome shotgun (WGS) entry which is preliminary data.</text>
</comment>
<feature type="transmembrane region" description="Helical" evidence="8">
    <location>
        <begin position="150"/>
        <end position="170"/>
    </location>
</feature>
<dbReference type="GO" id="GO:0033214">
    <property type="term" value="P:siderophore-iron import into cell"/>
    <property type="evidence" value="ECO:0007669"/>
    <property type="project" value="TreeGrafter"/>
</dbReference>
<dbReference type="InterPro" id="IPR037294">
    <property type="entry name" value="ABC_BtuC-like"/>
</dbReference>
<feature type="transmembrane region" description="Helical" evidence="8">
    <location>
        <begin position="310"/>
        <end position="327"/>
    </location>
</feature>
<keyword evidence="3" id="KW-0813">Transport</keyword>
<dbReference type="Gene3D" id="1.10.3470.10">
    <property type="entry name" value="ABC transporter involved in vitamin B12 uptake, BtuC"/>
    <property type="match status" value="1"/>
</dbReference>
<dbReference type="RefSeq" id="WP_096592798.1">
    <property type="nucleotide sequence ID" value="NZ_MWRM01000003.1"/>
</dbReference>
<dbReference type="Proteomes" id="UP000218335">
    <property type="component" value="Unassembled WGS sequence"/>
</dbReference>
<evidence type="ECO:0000256" key="7">
    <source>
        <dbReference type="ARBA" id="ARBA00023136"/>
    </source>
</evidence>
<feature type="transmembrane region" description="Helical" evidence="8">
    <location>
        <begin position="64"/>
        <end position="82"/>
    </location>
</feature>
<keyword evidence="7 8" id="KW-0472">Membrane</keyword>
<evidence type="ECO:0000256" key="2">
    <source>
        <dbReference type="ARBA" id="ARBA00007935"/>
    </source>
</evidence>
<evidence type="ECO:0000313" key="9">
    <source>
        <dbReference type="EMBL" id="PCF55135.1"/>
    </source>
</evidence>
<dbReference type="PANTHER" id="PTHR30472:SF24">
    <property type="entry name" value="FERRIC ENTEROBACTIN TRANSPORT SYSTEM PERMEASE PROTEIN FEPG"/>
    <property type="match status" value="1"/>
</dbReference>
<feature type="transmembrane region" description="Helical" evidence="8">
    <location>
        <begin position="119"/>
        <end position="138"/>
    </location>
</feature>
<evidence type="ECO:0000256" key="4">
    <source>
        <dbReference type="ARBA" id="ARBA00022475"/>
    </source>
</evidence>
<evidence type="ECO:0000256" key="1">
    <source>
        <dbReference type="ARBA" id="ARBA00004651"/>
    </source>
</evidence>
<organism evidence="9 10">
    <name type="scientific">Staphylococcus delphini</name>
    <dbReference type="NCBI Taxonomy" id="53344"/>
    <lineage>
        <taxon>Bacteria</taxon>
        <taxon>Bacillati</taxon>
        <taxon>Bacillota</taxon>
        <taxon>Bacilli</taxon>
        <taxon>Bacillales</taxon>
        <taxon>Staphylococcaceae</taxon>
        <taxon>Staphylococcus</taxon>
        <taxon>Staphylococcus intermedius group</taxon>
    </lineage>
</organism>
<evidence type="ECO:0000313" key="10">
    <source>
        <dbReference type="Proteomes" id="UP000218335"/>
    </source>
</evidence>
<evidence type="ECO:0000256" key="5">
    <source>
        <dbReference type="ARBA" id="ARBA00022692"/>
    </source>
</evidence>
<gene>
    <name evidence="9" type="ORF">B5C08_07575</name>
</gene>
<protein>
    <submittedName>
        <fullName evidence="9">Iron ABC transporter permease</fullName>
    </submittedName>
</protein>
<dbReference type="InterPro" id="IPR000522">
    <property type="entry name" value="ABC_transptr_permease_BtuC"/>
</dbReference>
<reference evidence="9 10" key="1">
    <citation type="journal article" date="2017" name="PLoS ONE">
        <title>Development of a real-time PCR for detection of Staphylococcus pseudintermedius using a novel automated comparison of whole-genome sequences.</title>
        <authorList>
            <person name="Verstappen K.M."/>
            <person name="Huijbregts L."/>
            <person name="Spaninks M."/>
            <person name="Wagenaar J.A."/>
            <person name="Fluit A.C."/>
            <person name="Duim B."/>
        </authorList>
    </citation>
    <scope>NUCLEOTIDE SEQUENCE [LARGE SCALE GENOMIC DNA]</scope>
    <source>
        <strain evidence="9 10">215070706401-1</strain>
    </source>
</reference>
<keyword evidence="5 8" id="KW-0812">Transmembrane</keyword>
<dbReference type="CDD" id="cd06550">
    <property type="entry name" value="TM_ABC_iron-siderophores_like"/>
    <property type="match status" value="1"/>
</dbReference>
<keyword evidence="6 8" id="KW-1133">Transmembrane helix</keyword>
<dbReference type="PANTHER" id="PTHR30472">
    <property type="entry name" value="FERRIC ENTEROBACTIN TRANSPORT SYSTEM PERMEASE PROTEIN"/>
    <property type="match status" value="1"/>
</dbReference>
<evidence type="ECO:0000256" key="3">
    <source>
        <dbReference type="ARBA" id="ARBA00022448"/>
    </source>
</evidence>
<keyword evidence="4" id="KW-1003">Cell membrane</keyword>
<dbReference type="AlphaFoldDB" id="A0A2A4GXG3"/>
<feature type="transmembrane region" description="Helical" evidence="8">
    <location>
        <begin position="281"/>
        <end position="298"/>
    </location>
</feature>
<evidence type="ECO:0000256" key="8">
    <source>
        <dbReference type="SAM" id="Phobius"/>
    </source>
</evidence>
<feature type="transmembrane region" description="Helical" evidence="8">
    <location>
        <begin position="241"/>
        <end position="269"/>
    </location>
</feature>
<dbReference type="GO" id="GO:0022857">
    <property type="term" value="F:transmembrane transporter activity"/>
    <property type="evidence" value="ECO:0007669"/>
    <property type="project" value="InterPro"/>
</dbReference>
<name>A0A2A4GXG3_9STAP</name>
<sequence>MKNERYTKDNLHLCIGLMSLVIVGLLSMMFGSDVIRFSEVIAYFINPSASAYQFTLEVLRLPRITLAILAGTALGLSGLLLQNVLKNPIASPDIIGVTGGASLSAVLFITWFSHLSIHLLPLFAITGGTVAMLILMSFQMNRQIRPSTLIIIGIALQTVLMGVTQGLLLTTKQLSASKAYTWLVGSLYGASFQDSLILCGALLLMTPLLWVIIPRMKIAALNDSVATGLGLHIQQTRLLQIIVATLLVSVAISFVGNIGFIGLIAPHIAKTLIRTSTVKQFIMTACIGAISLMVADLIGRTLFLPKEVPAGVFIAAFGAPFFIYLLLTVKKL</sequence>
<dbReference type="Pfam" id="PF01032">
    <property type="entry name" value="FecCD"/>
    <property type="match status" value="1"/>
</dbReference>
<accession>A0A2A4GXG3</accession>
<comment type="subcellular location">
    <subcellularLocation>
        <location evidence="1">Cell membrane</location>
        <topology evidence="1">Multi-pass membrane protein</topology>
    </subcellularLocation>
</comment>
<evidence type="ECO:0000256" key="6">
    <source>
        <dbReference type="ARBA" id="ARBA00022989"/>
    </source>
</evidence>